<evidence type="ECO:0000313" key="3">
    <source>
        <dbReference type="Proteomes" id="UP000789595"/>
    </source>
</evidence>
<name>A0A8J2SJ99_9STRA</name>
<evidence type="ECO:0000259" key="1">
    <source>
        <dbReference type="PROSITE" id="PS50181"/>
    </source>
</evidence>
<comment type="caution">
    <text evidence="2">The sequence shown here is derived from an EMBL/GenBank/DDBJ whole genome shotgun (WGS) entry which is preliminary data.</text>
</comment>
<proteinExistence type="predicted"/>
<dbReference type="AlphaFoldDB" id="A0A8J2SJ99"/>
<dbReference type="InterPro" id="IPR001810">
    <property type="entry name" value="F-box_dom"/>
</dbReference>
<accession>A0A8J2SJ99</accession>
<dbReference type="Pfam" id="PF00646">
    <property type="entry name" value="F-box"/>
    <property type="match status" value="1"/>
</dbReference>
<keyword evidence="3" id="KW-1185">Reference proteome</keyword>
<dbReference type="Proteomes" id="UP000789595">
    <property type="component" value="Unassembled WGS sequence"/>
</dbReference>
<sequence>MSTAEPINEAQNLSSMPEDVLRAVLARARFDDQAALKRVCKRFLAVISSRSFREERRASGCLEHTVLVMKYETFWWEWKHICWLLRQPAKDSKTGNRAWRPENSDGSWTTLVAMKTFQYSIPIFAFDGEGAVARFSFGGLPCDGPGGMVWAVATLG</sequence>
<protein>
    <recommendedName>
        <fullName evidence="1">F-box domain-containing protein</fullName>
    </recommendedName>
</protein>
<dbReference type="PROSITE" id="PS50181">
    <property type="entry name" value="FBOX"/>
    <property type="match status" value="1"/>
</dbReference>
<dbReference type="InterPro" id="IPR036047">
    <property type="entry name" value="F-box-like_dom_sf"/>
</dbReference>
<gene>
    <name evidence="2" type="ORF">PECAL_2P21500</name>
</gene>
<dbReference type="SUPFAM" id="SSF81383">
    <property type="entry name" value="F-box domain"/>
    <property type="match status" value="1"/>
</dbReference>
<dbReference type="EMBL" id="CAKKNE010000002">
    <property type="protein sequence ID" value="CAH0369044.1"/>
    <property type="molecule type" value="Genomic_DNA"/>
</dbReference>
<evidence type="ECO:0000313" key="2">
    <source>
        <dbReference type="EMBL" id="CAH0369044.1"/>
    </source>
</evidence>
<organism evidence="2 3">
    <name type="scientific">Pelagomonas calceolata</name>
    <dbReference type="NCBI Taxonomy" id="35677"/>
    <lineage>
        <taxon>Eukaryota</taxon>
        <taxon>Sar</taxon>
        <taxon>Stramenopiles</taxon>
        <taxon>Ochrophyta</taxon>
        <taxon>Pelagophyceae</taxon>
        <taxon>Pelagomonadales</taxon>
        <taxon>Pelagomonadaceae</taxon>
        <taxon>Pelagomonas</taxon>
    </lineage>
</organism>
<feature type="domain" description="F-box" evidence="1">
    <location>
        <begin position="10"/>
        <end position="55"/>
    </location>
</feature>
<reference evidence="2" key="1">
    <citation type="submission" date="2021-11" db="EMBL/GenBank/DDBJ databases">
        <authorList>
            <consortium name="Genoscope - CEA"/>
            <person name="William W."/>
        </authorList>
    </citation>
    <scope>NUCLEOTIDE SEQUENCE</scope>
</reference>